<feature type="compositionally biased region" description="Polar residues" evidence="1">
    <location>
        <begin position="141"/>
        <end position="153"/>
    </location>
</feature>
<keyword evidence="3" id="KW-1185">Reference proteome</keyword>
<dbReference type="Proteomes" id="UP000541444">
    <property type="component" value="Unassembled WGS sequence"/>
</dbReference>
<name>A0A7J7MUT0_9MAGN</name>
<feature type="compositionally biased region" description="Pro residues" evidence="1">
    <location>
        <begin position="125"/>
        <end position="139"/>
    </location>
</feature>
<organism evidence="2 3">
    <name type="scientific">Kingdonia uniflora</name>
    <dbReference type="NCBI Taxonomy" id="39325"/>
    <lineage>
        <taxon>Eukaryota</taxon>
        <taxon>Viridiplantae</taxon>
        <taxon>Streptophyta</taxon>
        <taxon>Embryophyta</taxon>
        <taxon>Tracheophyta</taxon>
        <taxon>Spermatophyta</taxon>
        <taxon>Magnoliopsida</taxon>
        <taxon>Ranunculales</taxon>
        <taxon>Circaeasteraceae</taxon>
        <taxon>Kingdonia</taxon>
    </lineage>
</organism>
<evidence type="ECO:0008006" key="4">
    <source>
        <dbReference type="Google" id="ProtNLM"/>
    </source>
</evidence>
<dbReference type="AlphaFoldDB" id="A0A7J7MUT0"/>
<sequence>MKEETRQQPEIRMESYLELYHTEELKKHYGGYNYEGEDKDNFVAIWPTRIRWKFNAASHTCECNEWRLSGLPCILAASVIVPMRLPWEGLCSKFHHVSSYVRTYKEVIHDVFDSSNWGKSHRQCEPPPLVRGPGPPVPPKTANSQPSTRVDTPHTQARFRSEMGFDTPANTVISTWVPRGNKPRPQEQHVPGNTHTLQVTSETTVQEGRGRGAQTRG</sequence>
<dbReference type="EMBL" id="JACGCM010001219">
    <property type="protein sequence ID" value="KAF6158691.1"/>
    <property type="molecule type" value="Genomic_DNA"/>
</dbReference>
<evidence type="ECO:0000313" key="3">
    <source>
        <dbReference type="Proteomes" id="UP000541444"/>
    </source>
</evidence>
<gene>
    <name evidence="2" type="ORF">GIB67_040205</name>
</gene>
<evidence type="ECO:0000313" key="2">
    <source>
        <dbReference type="EMBL" id="KAF6158691.1"/>
    </source>
</evidence>
<protein>
    <recommendedName>
        <fullName evidence="4">SWIM-type domain-containing protein</fullName>
    </recommendedName>
</protein>
<reference evidence="2 3" key="1">
    <citation type="journal article" date="2020" name="IScience">
        <title>Genome Sequencing of the Endangered Kingdonia uniflora (Circaeasteraceae, Ranunculales) Reveals Potential Mechanisms of Evolutionary Specialization.</title>
        <authorList>
            <person name="Sun Y."/>
            <person name="Deng T."/>
            <person name="Zhang A."/>
            <person name="Moore M.J."/>
            <person name="Landis J.B."/>
            <person name="Lin N."/>
            <person name="Zhang H."/>
            <person name="Zhang X."/>
            <person name="Huang J."/>
            <person name="Zhang X."/>
            <person name="Sun H."/>
            <person name="Wang H."/>
        </authorList>
    </citation>
    <scope>NUCLEOTIDE SEQUENCE [LARGE SCALE GENOMIC DNA]</scope>
    <source>
        <strain evidence="2">TB1705</strain>
        <tissue evidence="2">Leaf</tissue>
    </source>
</reference>
<feature type="region of interest" description="Disordered" evidence="1">
    <location>
        <begin position="177"/>
        <end position="217"/>
    </location>
</feature>
<proteinExistence type="predicted"/>
<feature type="compositionally biased region" description="Polar residues" evidence="1">
    <location>
        <begin position="191"/>
        <end position="206"/>
    </location>
</feature>
<feature type="region of interest" description="Disordered" evidence="1">
    <location>
        <begin position="117"/>
        <end position="153"/>
    </location>
</feature>
<accession>A0A7J7MUT0</accession>
<evidence type="ECO:0000256" key="1">
    <source>
        <dbReference type="SAM" id="MobiDB-lite"/>
    </source>
</evidence>
<comment type="caution">
    <text evidence="2">The sequence shown here is derived from an EMBL/GenBank/DDBJ whole genome shotgun (WGS) entry which is preliminary data.</text>
</comment>